<evidence type="ECO:0000313" key="3">
    <source>
        <dbReference type="EMBL" id="OYQ09489.1"/>
    </source>
</evidence>
<dbReference type="EMBL" id="NCTK01000002">
    <property type="protein sequence ID" value="OYQ09489.1"/>
    <property type="molecule type" value="Genomic_DNA"/>
</dbReference>
<dbReference type="Pfam" id="PF15607">
    <property type="entry name" value="Ntox44"/>
    <property type="match status" value="1"/>
</dbReference>
<comment type="caution">
    <text evidence="3">The sequence shown here is derived from an EMBL/GenBank/DDBJ whole genome shotgun (WGS) entry which is preliminary data.</text>
</comment>
<feature type="region of interest" description="Disordered" evidence="1">
    <location>
        <begin position="83"/>
        <end position="109"/>
    </location>
</feature>
<accession>A0AAP8D259</accession>
<feature type="domain" description="Bacterial toxin 44" evidence="2">
    <location>
        <begin position="48"/>
        <end position="114"/>
    </location>
</feature>
<name>A0AAP8D259_RALSL</name>
<dbReference type="RefSeq" id="WP_003270424.1">
    <property type="nucleotide sequence ID" value="NZ_NCTK01000002.1"/>
</dbReference>
<sequence>MPESQASCTKDSEVDKNIREARNHYNPFWFYDQVRNKGPWDYKQQGAQYQDLGNFNYGATGAAFGFPDTILYRMAGWAQRQAGTSKPAWGHPLGSSPYGDDPDDQEQIRHGIEYARCRCPS</sequence>
<evidence type="ECO:0000256" key="1">
    <source>
        <dbReference type="SAM" id="MobiDB-lite"/>
    </source>
</evidence>
<evidence type="ECO:0000313" key="4">
    <source>
        <dbReference type="Proteomes" id="UP000216164"/>
    </source>
</evidence>
<dbReference type="Proteomes" id="UP000216164">
    <property type="component" value="Unassembled WGS sequence"/>
</dbReference>
<organism evidence="3 4">
    <name type="scientific">Ralstonia solanacearum K60</name>
    <dbReference type="NCBI Taxonomy" id="1091042"/>
    <lineage>
        <taxon>Bacteria</taxon>
        <taxon>Pseudomonadati</taxon>
        <taxon>Pseudomonadota</taxon>
        <taxon>Betaproteobacteria</taxon>
        <taxon>Burkholderiales</taxon>
        <taxon>Burkholderiaceae</taxon>
        <taxon>Ralstonia</taxon>
        <taxon>Ralstonia solanacearum species complex</taxon>
    </lineage>
</organism>
<proteinExistence type="predicted"/>
<reference evidence="3 4" key="1">
    <citation type="submission" date="2017-04" db="EMBL/GenBank/DDBJ databases">
        <title>Genome Announcement: Closed genomes of Ralstonia solanacearum strains K60, UW551, and UW700.</title>
        <authorList>
            <person name="Hayes M."/>
            <person name="Macintyre A.M."/>
            <person name="Allen C."/>
        </authorList>
    </citation>
    <scope>NUCLEOTIDE SEQUENCE [LARGE SCALE GENOMIC DNA]</scope>
    <source>
        <strain evidence="3 4">UW25</strain>
    </source>
</reference>
<dbReference type="InterPro" id="IPR028946">
    <property type="entry name" value="Ntox44"/>
</dbReference>
<evidence type="ECO:0000259" key="2">
    <source>
        <dbReference type="Pfam" id="PF15607"/>
    </source>
</evidence>
<gene>
    <name evidence="3" type="ORF">B7R77_21530</name>
</gene>
<protein>
    <submittedName>
        <fullName evidence="3">Type IV secretion protein Rhs</fullName>
    </submittedName>
</protein>
<dbReference type="AlphaFoldDB" id="A0AAP8D259"/>